<dbReference type="GO" id="GO:0061158">
    <property type="term" value="P:3'-UTR-mediated mRNA destabilization"/>
    <property type="evidence" value="ECO:0007669"/>
    <property type="project" value="UniProtKB-UniRule"/>
</dbReference>
<dbReference type="Gene3D" id="4.10.1000.10">
    <property type="entry name" value="Zinc finger, CCCH-type"/>
    <property type="match status" value="1"/>
</dbReference>
<evidence type="ECO:0000256" key="2">
    <source>
        <dbReference type="ARBA" id="ARBA00022737"/>
    </source>
</evidence>
<dbReference type="AlphaFoldDB" id="A0A286P9S4"/>
<dbReference type="InterPro" id="IPR036855">
    <property type="entry name" value="Znf_CCCH_sf"/>
</dbReference>
<sequence>MVGFIYNSNKLLPALAPSEPRAALNTQQLSQSRTSSRFINHHGSPTSALTNKMSKSGCYRDGGMPQQKPDCLNISANYKTKLCWFFAKNGVCKYGGKCRYAHGYGDLRSLQLKMNLCHHFYKGRPCLHGGSCGFIHNSHQLLPAQPTSEPRAALNKDGYRQMDVSPPQQLSQSLTSSGFFNHRGPSTVNAGAITCCIPTVPAVVFSKVPNPCNPCPGLIPTVPAVVFSKVPNPCHPCLGLIPTVPAVVFSTVPNPCNLCPGLLLLH</sequence>
<keyword evidence="2 6" id="KW-0677">Repeat</keyword>
<keyword evidence="3 5" id="KW-0863">Zinc-finger</keyword>
<feature type="zinc finger region" description="C3H1-type" evidence="5">
    <location>
        <begin position="77"/>
        <end position="105"/>
    </location>
</feature>
<dbReference type="InterPro" id="IPR045877">
    <property type="entry name" value="ZFP36-like"/>
</dbReference>
<evidence type="ECO:0000256" key="5">
    <source>
        <dbReference type="PROSITE-ProRule" id="PRU00723"/>
    </source>
</evidence>
<feature type="domain" description="C3H1-type" evidence="7">
    <location>
        <begin position="111"/>
        <end position="139"/>
    </location>
</feature>
<dbReference type="SMART" id="SM00356">
    <property type="entry name" value="ZnF_C3H1"/>
    <property type="match status" value="2"/>
</dbReference>
<dbReference type="GO" id="GO:1990904">
    <property type="term" value="C:ribonucleoprotein complex"/>
    <property type="evidence" value="ECO:0007669"/>
    <property type="project" value="UniProtKB-KW"/>
</dbReference>
<dbReference type="GO" id="GO:0035925">
    <property type="term" value="F:mRNA 3'-UTR AU-rich region binding"/>
    <property type="evidence" value="ECO:0007669"/>
    <property type="project" value="UniProtKB-UniRule"/>
</dbReference>
<dbReference type="EMBL" id="LC199500">
    <property type="protein sequence ID" value="BBA49185.1"/>
    <property type="molecule type" value="Genomic_DNA"/>
</dbReference>
<reference evidence="8" key="1">
    <citation type="journal article" date="2017" name="Nat. Commun.">
        <title>Complete fusion of a transposon and herpesvirus created the Teratorn mobile element in medaka fish.</title>
        <authorList>
            <person name="Inoue Y."/>
            <person name="Saga T."/>
            <person name="Aikawa T."/>
            <person name="Kumagai M."/>
            <person name="Shimada A."/>
            <person name="Kawaguchi Y."/>
            <person name="Naruse K."/>
            <person name="Morishita S."/>
            <person name="Koga A."/>
            <person name="Takeda H."/>
        </authorList>
    </citation>
    <scope>NUCLEOTIDE SEQUENCE</scope>
</reference>
<gene>
    <name evidence="8" type="primary">ORF25</name>
</gene>
<feature type="zinc finger region" description="C3H1-type" evidence="5">
    <location>
        <begin position="111"/>
        <end position="139"/>
    </location>
</feature>
<comment type="subunit">
    <text evidence="6">Associates with the cytoplasmic CCR4-NOT deadenylase complex to trigger ARE-containing mRNA deadenylation and decay processes.</text>
</comment>
<dbReference type="FunFam" id="4.10.1000.10:FF:000001">
    <property type="entry name" value="zinc finger CCCH domain-containing protein 15-like"/>
    <property type="match status" value="1"/>
</dbReference>
<protein>
    <recommendedName>
        <fullName evidence="6">mRNA decay activator protein ZFP36</fullName>
    </recommendedName>
    <alternativeName>
        <fullName evidence="6">Zinc finger protein 36</fullName>
    </alternativeName>
</protein>
<dbReference type="GO" id="GO:0005737">
    <property type="term" value="C:cytoplasm"/>
    <property type="evidence" value="ECO:0007669"/>
    <property type="project" value="UniProtKB-SubCell"/>
</dbReference>
<dbReference type="GO" id="GO:0008270">
    <property type="term" value="F:zinc ion binding"/>
    <property type="evidence" value="ECO:0007669"/>
    <property type="project" value="UniProtKB-KW"/>
</dbReference>
<dbReference type="PANTHER" id="PTHR12547">
    <property type="entry name" value="CCCH ZINC FINGER/TIS11-RELATED"/>
    <property type="match status" value="1"/>
</dbReference>
<name>A0A286P9S4_ORYLA</name>
<accession>A0A286P9S4</accession>
<comment type="subcellular location">
    <subcellularLocation>
        <location evidence="6">Nucleus</location>
    </subcellularLocation>
    <subcellularLocation>
        <location evidence="6">Cytoplasm</location>
    </subcellularLocation>
</comment>
<evidence type="ECO:0000256" key="6">
    <source>
        <dbReference type="RuleBase" id="RU369014"/>
    </source>
</evidence>
<keyword evidence="6" id="KW-0687">Ribonucleoprotein</keyword>
<keyword evidence="1 5" id="KW-0479">Metal-binding</keyword>
<dbReference type="SUPFAM" id="SSF90229">
    <property type="entry name" value="CCCH zinc finger"/>
    <property type="match status" value="2"/>
</dbReference>
<evidence type="ECO:0000256" key="1">
    <source>
        <dbReference type="ARBA" id="ARBA00022723"/>
    </source>
</evidence>
<dbReference type="GO" id="GO:0005634">
    <property type="term" value="C:nucleus"/>
    <property type="evidence" value="ECO:0007669"/>
    <property type="project" value="UniProtKB-SubCell"/>
</dbReference>
<dbReference type="GO" id="GO:1900153">
    <property type="term" value="P:positive regulation of nuclear-transcribed mRNA catabolic process, deadenylation-dependent decay"/>
    <property type="evidence" value="ECO:0007669"/>
    <property type="project" value="UniProtKB-UniRule"/>
</dbReference>
<dbReference type="InterPro" id="IPR000571">
    <property type="entry name" value="Znf_CCCH"/>
</dbReference>
<comment type="function">
    <text evidence="6">Zinc-finger RNA-binding protein that destabilizes several cytoplasmic AU-rich element (ARE)-containing mRNA transcripts by promoting their poly(A) tail removal or deadenylation, and hence provide a mechanism for attenuating protein synthesis. Acts as a 3'-untranslated region (UTR) ARE mRNA-binding adapter protein to communicate signaling events to the mRNA decay machinery. Functions by recruiting the CCR4-NOT deadenylase complex and probably other components of the cytoplasmic RNA decay machinery to the bound ARE-containing mRNAs, and hence promotes ARE-mediated mRNA deadenylation and decay processes. Binds to 3'-UTR ARE of numerous mRNAs.</text>
</comment>
<evidence type="ECO:0000259" key="7">
    <source>
        <dbReference type="PROSITE" id="PS50103"/>
    </source>
</evidence>
<evidence type="ECO:0000256" key="4">
    <source>
        <dbReference type="ARBA" id="ARBA00022833"/>
    </source>
</evidence>
<dbReference type="PROSITE" id="PS50103">
    <property type="entry name" value="ZF_C3H1"/>
    <property type="match status" value="2"/>
</dbReference>
<organism evidence="8">
    <name type="scientific">Oryzias latipes</name>
    <name type="common">Japanese rice fish</name>
    <name type="synonym">Japanese killifish</name>
    <dbReference type="NCBI Taxonomy" id="8090"/>
    <lineage>
        <taxon>Eukaryota</taxon>
        <taxon>Metazoa</taxon>
        <taxon>Chordata</taxon>
        <taxon>Craniata</taxon>
        <taxon>Vertebrata</taxon>
        <taxon>Euteleostomi</taxon>
        <taxon>Actinopterygii</taxon>
        <taxon>Neopterygii</taxon>
        <taxon>Teleostei</taxon>
        <taxon>Neoteleostei</taxon>
        <taxon>Acanthomorphata</taxon>
        <taxon>Ovalentaria</taxon>
        <taxon>Atherinomorphae</taxon>
        <taxon>Beloniformes</taxon>
        <taxon>Adrianichthyidae</taxon>
        <taxon>Oryziinae</taxon>
        <taxon>Oryzias</taxon>
    </lineage>
</organism>
<feature type="domain" description="C3H1-type" evidence="7">
    <location>
        <begin position="77"/>
        <end position="105"/>
    </location>
</feature>
<evidence type="ECO:0000313" key="8">
    <source>
        <dbReference type="EMBL" id="BBA49185.1"/>
    </source>
</evidence>
<dbReference type="PANTHER" id="PTHR12547:SF18">
    <property type="entry name" value="PROTEIN TIS11"/>
    <property type="match status" value="1"/>
</dbReference>
<keyword evidence="6" id="KW-0539">Nucleus</keyword>
<proteinExistence type="predicted"/>
<keyword evidence="6" id="KW-0963">Cytoplasm</keyword>
<evidence type="ECO:0000256" key="3">
    <source>
        <dbReference type="ARBA" id="ARBA00022771"/>
    </source>
</evidence>
<keyword evidence="4 5" id="KW-0862">Zinc</keyword>
<dbReference type="Pfam" id="PF00642">
    <property type="entry name" value="zf-CCCH"/>
    <property type="match status" value="1"/>
</dbReference>